<sequence>MKIIKLMGAVAAAALTVLSVSSCDLEVREKLSLPSADLGDIEVPYVRTGRIITDSKVSYVKGINTDTGVSISYYVQGGCASDWGMIIVTQSGNIGGTCLHYKENSVWKANAWYGDAADTYGEGYTATDWAAYKNAVNSDEGAYVTINLDSESDCISWYLNGNLYVTYNSGRTAKDAAFPDMSEWIDIMVKEINMNGFTINPSDSWANQGNAYKVIKDLSVKTAMTAEEAKAAYEAYSK</sequence>
<dbReference type="Proteomes" id="UP000595224">
    <property type="component" value="Chromosome"/>
</dbReference>
<dbReference type="PROSITE" id="PS51257">
    <property type="entry name" value="PROKAR_LIPOPROTEIN"/>
    <property type="match status" value="1"/>
</dbReference>
<protein>
    <recommendedName>
        <fullName evidence="4">Lipoprotein</fullName>
    </recommendedName>
</protein>
<organism evidence="2 3">
    <name type="scientific">Treponema peruense</name>
    <dbReference type="NCBI Taxonomy" id="2787628"/>
    <lineage>
        <taxon>Bacteria</taxon>
        <taxon>Pseudomonadati</taxon>
        <taxon>Spirochaetota</taxon>
        <taxon>Spirochaetia</taxon>
        <taxon>Spirochaetales</taxon>
        <taxon>Treponemataceae</taxon>
        <taxon>Treponema</taxon>
    </lineage>
</organism>
<name>A0A7T3V5M9_9SPIR</name>
<keyword evidence="3" id="KW-1185">Reference proteome</keyword>
<evidence type="ECO:0000313" key="2">
    <source>
        <dbReference type="EMBL" id="QQA01738.1"/>
    </source>
</evidence>
<evidence type="ECO:0000313" key="3">
    <source>
        <dbReference type="Proteomes" id="UP000595224"/>
    </source>
</evidence>
<evidence type="ECO:0000256" key="1">
    <source>
        <dbReference type="SAM" id="SignalP"/>
    </source>
</evidence>
<keyword evidence="1" id="KW-0732">Signal</keyword>
<feature type="signal peptide" evidence="1">
    <location>
        <begin position="1"/>
        <end position="22"/>
    </location>
</feature>
<proteinExistence type="predicted"/>
<dbReference type="RefSeq" id="WP_198443295.1">
    <property type="nucleotide sequence ID" value="NZ_CBCSHE010000002.1"/>
</dbReference>
<accession>A0A7T3V5M9</accession>
<feature type="chain" id="PRO_5032831594" description="Lipoprotein" evidence="1">
    <location>
        <begin position="23"/>
        <end position="238"/>
    </location>
</feature>
<dbReference type="KEGG" id="tper:IWA51_03755"/>
<gene>
    <name evidence="2" type="ORF">IWA51_03755</name>
</gene>
<dbReference type="AlphaFoldDB" id="A0A7T3V5M9"/>
<dbReference type="EMBL" id="CP064936">
    <property type="protein sequence ID" value="QQA01738.1"/>
    <property type="molecule type" value="Genomic_DNA"/>
</dbReference>
<reference evidence="2 3" key="1">
    <citation type="submission" date="2020-11" db="EMBL/GenBank/DDBJ databases">
        <title>Treponema Peruensis nv. sp., first commensal Treponema isolated from human feces.</title>
        <authorList>
            <person name="Belkhou C."/>
            <person name="Raes J."/>
        </authorList>
    </citation>
    <scope>NUCLEOTIDE SEQUENCE [LARGE SCALE GENOMIC DNA]</scope>
    <source>
        <strain evidence="2 3">RCC2812</strain>
    </source>
</reference>
<evidence type="ECO:0008006" key="4">
    <source>
        <dbReference type="Google" id="ProtNLM"/>
    </source>
</evidence>